<proteinExistence type="predicted"/>
<dbReference type="EMBL" id="JARMAB010000020">
    <property type="protein sequence ID" value="MED1204101.1"/>
    <property type="molecule type" value="Genomic_DNA"/>
</dbReference>
<keyword evidence="2" id="KW-0489">Methyltransferase</keyword>
<evidence type="ECO:0000256" key="5">
    <source>
        <dbReference type="ARBA" id="ARBA00023159"/>
    </source>
</evidence>
<reference evidence="10 11" key="1">
    <citation type="submission" date="2023-03" db="EMBL/GenBank/DDBJ databases">
        <title>Bacillus Genome Sequencing.</title>
        <authorList>
            <person name="Dunlap C."/>
        </authorList>
    </citation>
    <scope>NUCLEOTIDE SEQUENCE [LARGE SCALE GENOMIC DNA]</scope>
    <source>
        <strain evidence="10 11">B-23453</strain>
    </source>
</reference>
<dbReference type="SUPFAM" id="SSF57884">
    <property type="entry name" value="Ada DNA repair protein, N-terminal domain (N-Ada 10)"/>
    <property type="match status" value="1"/>
</dbReference>
<evidence type="ECO:0000256" key="4">
    <source>
        <dbReference type="ARBA" id="ARBA00022763"/>
    </source>
</evidence>
<dbReference type="InterPro" id="IPR004026">
    <property type="entry name" value="Ada_DNA_repair_Zn-bd"/>
</dbReference>
<dbReference type="Proteomes" id="UP001341444">
    <property type="component" value="Unassembled WGS sequence"/>
</dbReference>
<dbReference type="InterPro" id="IPR036631">
    <property type="entry name" value="MGMT_N_sf"/>
</dbReference>
<dbReference type="Gene3D" id="3.40.10.10">
    <property type="entry name" value="DNA Methylphosphotriester Repair Domain"/>
    <property type="match status" value="1"/>
</dbReference>
<sequence>MNQLNRISLISPDDPNYQKFYKMYLEKRVPKDYFIGFPFKGIVCCPGCHMHMTDEQNVIFSHRLIDLISLGYKECDACSPLGNGNESQAVKGIIRNYANDIRHDAYLRESISALGESYALAEKWFQNQHHADLHQYLNMKRINALLEEENHLSTETDRIILYHRFWTPVGAMIGCFIDGKLCLLEFADRKELSTELLAIKSTIKGQFKQDDSMVSVQLYKELGEYFSGTRKKFSIPLASMGTDFQLKAWDLLLTIPYGKISTYKFQAELMGKSKAVRAVGRANSTNRIAILIPCHRVIGESGELTGYSGGLERKKYLLEMEASFSGEELSKIE</sequence>
<dbReference type="PANTHER" id="PTHR10815:SF5">
    <property type="entry name" value="METHYLATED-DNA--PROTEIN-CYSTEINE METHYLTRANSFERASE"/>
    <property type="match status" value="1"/>
</dbReference>
<organism evidence="10 11">
    <name type="scientific">Heyndrickxia acidicola</name>
    <dbReference type="NCBI Taxonomy" id="209389"/>
    <lineage>
        <taxon>Bacteria</taxon>
        <taxon>Bacillati</taxon>
        <taxon>Bacillota</taxon>
        <taxon>Bacilli</taxon>
        <taxon>Bacillales</taxon>
        <taxon>Bacillaceae</taxon>
        <taxon>Heyndrickxia</taxon>
    </lineage>
</organism>
<dbReference type="PROSITE" id="PS00374">
    <property type="entry name" value="MGMT"/>
    <property type="match status" value="1"/>
</dbReference>
<protein>
    <submittedName>
        <fullName evidence="10">Methylated-DNA--[protein]-cysteine S-methyltransferase</fullName>
    </submittedName>
</protein>
<gene>
    <name evidence="10" type="ORF">P4T90_13660</name>
</gene>
<dbReference type="InterPro" id="IPR036388">
    <property type="entry name" value="WH-like_DNA-bd_sf"/>
</dbReference>
<name>A0ABU6MHE2_9BACI</name>
<dbReference type="Gene3D" id="1.10.10.10">
    <property type="entry name" value="Winged helix-like DNA-binding domain superfamily/Winged helix DNA-binding domain"/>
    <property type="match status" value="1"/>
</dbReference>
<dbReference type="CDD" id="cd06445">
    <property type="entry name" value="ATase"/>
    <property type="match status" value="1"/>
</dbReference>
<feature type="domain" description="Methylated-DNA-[protein]-cysteine S-methyltransferase DNA binding" evidence="8">
    <location>
        <begin position="243"/>
        <end position="322"/>
    </location>
</feature>
<evidence type="ECO:0000256" key="7">
    <source>
        <dbReference type="ARBA" id="ARBA00049348"/>
    </source>
</evidence>
<dbReference type="RefSeq" id="WP_066263854.1">
    <property type="nucleotide sequence ID" value="NZ_JARMAB010000020.1"/>
</dbReference>
<comment type="catalytic activity">
    <reaction evidence="7">
        <text>a 6-O-methyl-2'-deoxyguanosine in DNA + L-cysteinyl-[protein] = S-methyl-L-cysteinyl-[protein] + a 2'-deoxyguanosine in DNA</text>
        <dbReference type="Rhea" id="RHEA:24000"/>
        <dbReference type="Rhea" id="RHEA-COMP:10131"/>
        <dbReference type="Rhea" id="RHEA-COMP:10132"/>
        <dbReference type="Rhea" id="RHEA-COMP:11367"/>
        <dbReference type="Rhea" id="RHEA-COMP:11368"/>
        <dbReference type="ChEBI" id="CHEBI:29950"/>
        <dbReference type="ChEBI" id="CHEBI:82612"/>
        <dbReference type="ChEBI" id="CHEBI:85445"/>
        <dbReference type="ChEBI" id="CHEBI:85448"/>
        <dbReference type="EC" id="2.1.1.63"/>
    </reaction>
</comment>
<dbReference type="Gene3D" id="3.30.160.70">
    <property type="entry name" value="Methylated DNA-protein cysteine methyltransferase domain"/>
    <property type="match status" value="1"/>
</dbReference>
<keyword evidence="4" id="KW-0227">DNA damage</keyword>
<keyword evidence="3" id="KW-0808">Transferase</keyword>
<evidence type="ECO:0000256" key="6">
    <source>
        <dbReference type="ARBA" id="ARBA00023204"/>
    </source>
</evidence>
<evidence type="ECO:0000256" key="3">
    <source>
        <dbReference type="ARBA" id="ARBA00022679"/>
    </source>
</evidence>
<dbReference type="InterPro" id="IPR036217">
    <property type="entry name" value="MethylDNA_cys_MeTrfase_DNAb"/>
</dbReference>
<dbReference type="Pfam" id="PF02805">
    <property type="entry name" value="Ada_Zn_binding"/>
    <property type="match status" value="1"/>
</dbReference>
<dbReference type="NCBIfam" id="TIGR00589">
    <property type="entry name" value="ogt"/>
    <property type="match status" value="1"/>
</dbReference>
<dbReference type="PANTHER" id="PTHR10815">
    <property type="entry name" value="METHYLATED-DNA--PROTEIN-CYSTEINE METHYLTRANSFERASE"/>
    <property type="match status" value="1"/>
</dbReference>
<evidence type="ECO:0000256" key="2">
    <source>
        <dbReference type="ARBA" id="ARBA00022603"/>
    </source>
</evidence>
<evidence type="ECO:0000313" key="11">
    <source>
        <dbReference type="Proteomes" id="UP001341444"/>
    </source>
</evidence>
<accession>A0ABU6MHE2</accession>
<feature type="domain" description="Ada DNA repair metal-binding" evidence="9">
    <location>
        <begin position="29"/>
        <end position="80"/>
    </location>
</feature>
<comment type="catalytic activity">
    <reaction evidence="1">
        <text>a 4-O-methyl-thymidine in DNA + L-cysteinyl-[protein] = a thymidine in DNA + S-methyl-L-cysteinyl-[protein]</text>
        <dbReference type="Rhea" id="RHEA:53428"/>
        <dbReference type="Rhea" id="RHEA-COMP:10131"/>
        <dbReference type="Rhea" id="RHEA-COMP:10132"/>
        <dbReference type="Rhea" id="RHEA-COMP:13555"/>
        <dbReference type="Rhea" id="RHEA-COMP:13556"/>
        <dbReference type="ChEBI" id="CHEBI:29950"/>
        <dbReference type="ChEBI" id="CHEBI:82612"/>
        <dbReference type="ChEBI" id="CHEBI:137386"/>
        <dbReference type="ChEBI" id="CHEBI:137387"/>
        <dbReference type="EC" id="2.1.1.63"/>
    </reaction>
</comment>
<evidence type="ECO:0000313" key="10">
    <source>
        <dbReference type="EMBL" id="MED1204101.1"/>
    </source>
</evidence>
<evidence type="ECO:0000259" key="8">
    <source>
        <dbReference type="Pfam" id="PF01035"/>
    </source>
</evidence>
<keyword evidence="11" id="KW-1185">Reference proteome</keyword>
<evidence type="ECO:0000259" key="9">
    <source>
        <dbReference type="Pfam" id="PF02805"/>
    </source>
</evidence>
<dbReference type="Pfam" id="PF01035">
    <property type="entry name" value="DNA_binding_1"/>
    <property type="match status" value="1"/>
</dbReference>
<dbReference type="SUPFAM" id="SSF53155">
    <property type="entry name" value="Methylated DNA-protein cysteine methyltransferase domain"/>
    <property type="match status" value="1"/>
</dbReference>
<dbReference type="SUPFAM" id="SSF46767">
    <property type="entry name" value="Methylated DNA-protein cysteine methyltransferase, C-terminal domain"/>
    <property type="match status" value="1"/>
</dbReference>
<keyword evidence="6" id="KW-0234">DNA repair</keyword>
<evidence type="ECO:0000256" key="1">
    <source>
        <dbReference type="ARBA" id="ARBA00001286"/>
    </source>
</evidence>
<dbReference type="InterPro" id="IPR001497">
    <property type="entry name" value="MethylDNA_cys_MeTrfase_AS"/>
</dbReference>
<comment type="caution">
    <text evidence="10">The sequence shown here is derived from an EMBL/GenBank/DDBJ whole genome shotgun (WGS) entry which is preliminary data.</text>
</comment>
<dbReference type="InterPro" id="IPR014048">
    <property type="entry name" value="MethylDNA_cys_MeTrfase_DNA-bd"/>
</dbReference>
<keyword evidence="5" id="KW-0010">Activator</keyword>
<dbReference type="InterPro" id="IPR035451">
    <property type="entry name" value="Ada-like_dom_sf"/>
</dbReference>